<feature type="domain" description="Rhodanese" evidence="3">
    <location>
        <begin position="181"/>
        <end position="287"/>
    </location>
</feature>
<dbReference type="RefSeq" id="WP_223676234.1">
    <property type="nucleotide sequence ID" value="NZ_JAINZW010000004.1"/>
</dbReference>
<dbReference type="SMART" id="SM00450">
    <property type="entry name" value="RHOD"/>
    <property type="match status" value="2"/>
</dbReference>
<dbReference type="PANTHER" id="PTHR11364:SF27">
    <property type="entry name" value="SULFURTRANSFERASE"/>
    <property type="match status" value="1"/>
</dbReference>
<keyword evidence="2" id="KW-0677">Repeat</keyword>
<dbReference type="InterPro" id="IPR036873">
    <property type="entry name" value="Rhodanese-like_dom_sf"/>
</dbReference>
<dbReference type="InterPro" id="IPR001763">
    <property type="entry name" value="Rhodanese-like_dom"/>
</dbReference>
<gene>
    <name evidence="4" type="ORF">K6753_09535</name>
</gene>
<dbReference type="EMBL" id="JAINZW010000004">
    <property type="protein sequence ID" value="MBZ4039776.1"/>
    <property type="molecule type" value="Genomic_DNA"/>
</dbReference>
<sequence length="291" mass="30676">MTRPEQPDWTTVVDPADLLAALDDEDVVVIDARFSPALHEDPGAGESAYCASHIPGAHYAHLERDLSGPPGSGEGRHPWPSADAFARVLSRWGVTPESRVVAYDDAGGALAAARVWCLLRMAGHQKVAVMDGGWAAWRERGFPVDAAVPPEGALSYPVRFDDASLFDSSSVAKHLAAGGGLVDARAPARFRGEVEPIDRVAGHVPGAVNRPFADNLEDGRFKSPDRLASEFKAMLGDASAGDWVAMCGSGVTACHHLLAMAYAGLPGARLATGSWSGWIEDPSRPVAKGPL</sequence>
<dbReference type="CDD" id="cd01449">
    <property type="entry name" value="TST_Repeat_2"/>
    <property type="match status" value="1"/>
</dbReference>
<dbReference type="Pfam" id="PF00581">
    <property type="entry name" value="Rhodanese"/>
    <property type="match status" value="2"/>
</dbReference>
<evidence type="ECO:0000256" key="2">
    <source>
        <dbReference type="ARBA" id="ARBA00022737"/>
    </source>
</evidence>
<evidence type="ECO:0000259" key="3">
    <source>
        <dbReference type="PROSITE" id="PS50206"/>
    </source>
</evidence>
<dbReference type="PROSITE" id="PS50206">
    <property type="entry name" value="RHODANESE_3"/>
    <property type="match status" value="2"/>
</dbReference>
<accession>A0ABS7T7A2</accession>
<dbReference type="Gene3D" id="3.40.250.10">
    <property type="entry name" value="Rhodanese-like domain"/>
    <property type="match status" value="2"/>
</dbReference>
<evidence type="ECO:0000313" key="5">
    <source>
        <dbReference type="Proteomes" id="UP001430954"/>
    </source>
</evidence>
<evidence type="ECO:0000313" key="4">
    <source>
        <dbReference type="EMBL" id="MBZ4039776.1"/>
    </source>
</evidence>
<dbReference type="CDD" id="cd01448">
    <property type="entry name" value="TST_Repeat_1"/>
    <property type="match status" value="1"/>
</dbReference>
<protein>
    <submittedName>
        <fullName evidence="4">Sulfurtransferase</fullName>
    </submittedName>
</protein>
<dbReference type="PANTHER" id="PTHR11364">
    <property type="entry name" value="THIOSULFATE SULFERTANSFERASE"/>
    <property type="match status" value="1"/>
</dbReference>
<dbReference type="Proteomes" id="UP001430954">
    <property type="component" value="Unassembled WGS sequence"/>
</dbReference>
<dbReference type="SUPFAM" id="SSF52821">
    <property type="entry name" value="Rhodanese/Cell cycle control phosphatase"/>
    <property type="match status" value="2"/>
</dbReference>
<keyword evidence="1" id="KW-0808">Transferase</keyword>
<dbReference type="InterPro" id="IPR045078">
    <property type="entry name" value="TST/MPST-like"/>
</dbReference>
<reference evidence="4 5" key="1">
    <citation type="submission" date="2021-09" db="EMBL/GenBank/DDBJ databases">
        <title>Lysobacter sp. 13A isolated from the river sediment.</title>
        <authorList>
            <person name="Liu H."/>
            <person name="Li S."/>
            <person name="Mao S."/>
        </authorList>
    </citation>
    <scope>NUCLEOTIDE SEQUENCE [LARGE SCALE GENOMIC DNA]</scope>
    <source>
        <strain evidence="4 5">13A</strain>
    </source>
</reference>
<evidence type="ECO:0000256" key="1">
    <source>
        <dbReference type="ARBA" id="ARBA00022679"/>
    </source>
</evidence>
<feature type="domain" description="Rhodanese" evidence="3">
    <location>
        <begin position="23"/>
        <end position="146"/>
    </location>
</feature>
<keyword evidence="5" id="KW-1185">Reference proteome</keyword>
<name>A0ABS7T7A2_9GAMM</name>
<comment type="caution">
    <text evidence="4">The sequence shown here is derived from an EMBL/GenBank/DDBJ whole genome shotgun (WGS) entry which is preliminary data.</text>
</comment>
<organism evidence="4 5">
    <name type="scientific">Novilysobacter selenitireducens</name>
    <dbReference type="NCBI Taxonomy" id="2872639"/>
    <lineage>
        <taxon>Bacteria</taxon>
        <taxon>Pseudomonadati</taxon>
        <taxon>Pseudomonadota</taxon>
        <taxon>Gammaproteobacteria</taxon>
        <taxon>Lysobacterales</taxon>
        <taxon>Lysobacteraceae</taxon>
        <taxon>Novilysobacter</taxon>
    </lineage>
</organism>
<proteinExistence type="predicted"/>